<organism evidence="8 9">
    <name type="scientific">Cupriavidus basilensis</name>
    <dbReference type="NCBI Taxonomy" id="68895"/>
    <lineage>
        <taxon>Bacteria</taxon>
        <taxon>Pseudomonadati</taxon>
        <taxon>Pseudomonadota</taxon>
        <taxon>Betaproteobacteria</taxon>
        <taxon>Burkholderiales</taxon>
        <taxon>Burkholderiaceae</taxon>
        <taxon>Cupriavidus</taxon>
    </lineage>
</organism>
<evidence type="ECO:0000259" key="7">
    <source>
        <dbReference type="Pfam" id="PF01292"/>
    </source>
</evidence>
<dbReference type="Pfam" id="PF01292">
    <property type="entry name" value="Ni_hydr_CYTB"/>
    <property type="match status" value="1"/>
</dbReference>
<sequence length="230" mass="25021">MKAGEPISPLEQADRRPVLVWDVPTRLFHWLAVVLVAGAYATWRLNWMDWHVRIGETLLALVLFRLLWGCFGSETARFRNFMASPAAAIRHLRHVLRREADLQAGHNPAGGWMVMLLIALMLGETLSGLYLNNDIADEGPLTQWVPAAIANAISALHSILWDVLLAAVALHLLAIALYAVAKGHNLLLPMLTGRKRLPASVAAPRLAPAALALFLLAVSAAAAALLATYL</sequence>
<dbReference type="RefSeq" id="WP_017224988.1">
    <property type="nucleotide sequence ID" value="NZ_JARJLM010000286.1"/>
</dbReference>
<accession>A0ABT6APR2</accession>
<evidence type="ECO:0000313" key="8">
    <source>
        <dbReference type="EMBL" id="MDF3834614.1"/>
    </source>
</evidence>
<comment type="caution">
    <text evidence="8">The sequence shown here is derived from an EMBL/GenBank/DDBJ whole genome shotgun (WGS) entry which is preliminary data.</text>
</comment>
<keyword evidence="5 6" id="KW-0472">Membrane</keyword>
<evidence type="ECO:0000256" key="4">
    <source>
        <dbReference type="ARBA" id="ARBA00022989"/>
    </source>
</evidence>
<evidence type="ECO:0000313" key="9">
    <source>
        <dbReference type="Proteomes" id="UP001216674"/>
    </source>
</evidence>
<protein>
    <submittedName>
        <fullName evidence="8">Cytochrome b/b6 domain-containing protein</fullName>
    </submittedName>
</protein>
<feature type="transmembrane region" description="Helical" evidence="6">
    <location>
        <begin position="27"/>
        <end position="43"/>
    </location>
</feature>
<dbReference type="SUPFAM" id="SSF81342">
    <property type="entry name" value="Transmembrane di-heme cytochromes"/>
    <property type="match status" value="1"/>
</dbReference>
<name>A0ABT6APR2_9BURK</name>
<keyword evidence="4 6" id="KW-1133">Transmembrane helix</keyword>
<keyword evidence="2" id="KW-1003">Cell membrane</keyword>
<proteinExistence type="predicted"/>
<evidence type="ECO:0000256" key="2">
    <source>
        <dbReference type="ARBA" id="ARBA00022475"/>
    </source>
</evidence>
<dbReference type="EMBL" id="JARJLM010000286">
    <property type="protein sequence ID" value="MDF3834614.1"/>
    <property type="molecule type" value="Genomic_DNA"/>
</dbReference>
<keyword evidence="3 6" id="KW-0812">Transmembrane</keyword>
<gene>
    <name evidence="8" type="ORF">P3W85_16850</name>
</gene>
<dbReference type="PANTHER" id="PTHR30485">
    <property type="entry name" value="NI/FE-HYDROGENASE 1 B-TYPE CYTOCHROME SUBUNIT"/>
    <property type="match status" value="1"/>
</dbReference>
<evidence type="ECO:0000256" key="3">
    <source>
        <dbReference type="ARBA" id="ARBA00022692"/>
    </source>
</evidence>
<feature type="domain" description="Cytochrome b561 bacterial/Ni-hydrogenase" evidence="7">
    <location>
        <begin position="20"/>
        <end position="193"/>
    </location>
</feature>
<feature type="transmembrane region" description="Helical" evidence="6">
    <location>
        <begin position="206"/>
        <end position="229"/>
    </location>
</feature>
<feature type="transmembrane region" description="Helical" evidence="6">
    <location>
        <begin position="159"/>
        <end position="181"/>
    </location>
</feature>
<dbReference type="InterPro" id="IPR051542">
    <property type="entry name" value="Hydrogenase_cytochrome"/>
</dbReference>
<evidence type="ECO:0000256" key="6">
    <source>
        <dbReference type="SAM" id="Phobius"/>
    </source>
</evidence>
<dbReference type="InterPro" id="IPR016174">
    <property type="entry name" value="Di-haem_cyt_TM"/>
</dbReference>
<dbReference type="Proteomes" id="UP001216674">
    <property type="component" value="Unassembled WGS sequence"/>
</dbReference>
<keyword evidence="9" id="KW-1185">Reference proteome</keyword>
<reference evidence="8 9" key="1">
    <citation type="submission" date="2023-03" db="EMBL/GenBank/DDBJ databases">
        <title>Draft assemblies of triclosan tolerant bacteria isolated from returned activated sludge.</title>
        <authorList>
            <person name="Van Hamelsveld S."/>
        </authorList>
    </citation>
    <scope>NUCLEOTIDE SEQUENCE [LARGE SCALE GENOMIC DNA]</scope>
    <source>
        <strain evidence="8 9">GW210010_S58</strain>
    </source>
</reference>
<dbReference type="InterPro" id="IPR011577">
    <property type="entry name" value="Cyt_b561_bac/Ni-Hgenase"/>
</dbReference>
<evidence type="ECO:0000256" key="1">
    <source>
        <dbReference type="ARBA" id="ARBA00004651"/>
    </source>
</evidence>
<dbReference type="PANTHER" id="PTHR30485:SF2">
    <property type="entry name" value="BLL0597 PROTEIN"/>
    <property type="match status" value="1"/>
</dbReference>
<comment type="subcellular location">
    <subcellularLocation>
        <location evidence="1">Cell membrane</location>
        <topology evidence="1">Multi-pass membrane protein</topology>
    </subcellularLocation>
</comment>
<feature type="transmembrane region" description="Helical" evidence="6">
    <location>
        <begin position="112"/>
        <end position="131"/>
    </location>
</feature>
<feature type="transmembrane region" description="Helical" evidence="6">
    <location>
        <begin position="50"/>
        <end position="68"/>
    </location>
</feature>
<evidence type="ECO:0000256" key="5">
    <source>
        <dbReference type="ARBA" id="ARBA00023136"/>
    </source>
</evidence>
<dbReference type="Gene3D" id="1.20.950.20">
    <property type="entry name" value="Transmembrane di-heme cytochromes, Chain C"/>
    <property type="match status" value="1"/>
</dbReference>